<dbReference type="SUPFAM" id="SSF46689">
    <property type="entry name" value="Homeodomain-like"/>
    <property type="match status" value="1"/>
</dbReference>
<dbReference type="KEGG" id="mrh:MycrhN_1641"/>
<dbReference type="HOGENOM" id="CLU_069356_25_6_11"/>
<feature type="compositionally biased region" description="Basic and acidic residues" evidence="5">
    <location>
        <begin position="9"/>
        <end position="23"/>
    </location>
</feature>
<dbReference type="PANTHER" id="PTHR30055:SF148">
    <property type="entry name" value="TETR-FAMILY TRANSCRIPTIONAL REGULATOR"/>
    <property type="match status" value="1"/>
</dbReference>
<dbReference type="Proteomes" id="UP000005442">
    <property type="component" value="Chromosome"/>
</dbReference>
<keyword evidence="1" id="KW-0805">Transcription regulation</keyword>
<evidence type="ECO:0000256" key="1">
    <source>
        <dbReference type="ARBA" id="ARBA00023015"/>
    </source>
</evidence>
<dbReference type="Pfam" id="PF16859">
    <property type="entry name" value="TetR_C_11"/>
    <property type="match status" value="1"/>
</dbReference>
<keyword evidence="8" id="KW-1185">Reference proteome</keyword>
<accession>G8RK31</accession>
<dbReference type="InterPro" id="IPR009057">
    <property type="entry name" value="Homeodomain-like_sf"/>
</dbReference>
<dbReference type="GO" id="GO:0000976">
    <property type="term" value="F:transcription cis-regulatory region binding"/>
    <property type="evidence" value="ECO:0007669"/>
    <property type="project" value="TreeGrafter"/>
</dbReference>
<feature type="region of interest" description="Disordered" evidence="5">
    <location>
        <begin position="1"/>
        <end position="25"/>
    </location>
</feature>
<dbReference type="Pfam" id="PF00440">
    <property type="entry name" value="TetR_N"/>
    <property type="match status" value="1"/>
</dbReference>
<dbReference type="Gene3D" id="1.10.10.60">
    <property type="entry name" value="Homeodomain-like"/>
    <property type="match status" value="1"/>
</dbReference>
<evidence type="ECO:0000256" key="2">
    <source>
        <dbReference type="ARBA" id="ARBA00023125"/>
    </source>
</evidence>
<dbReference type="AlphaFoldDB" id="G8RK31"/>
<dbReference type="EMBL" id="CP003169">
    <property type="protein sequence ID" value="AEV72256.1"/>
    <property type="molecule type" value="Genomic_DNA"/>
</dbReference>
<sequence>MRRVSGNIEDARSRSPGRPRSEQSRVAVLRATSELLKTVGLRAMTTEQISNRSGASKATIYKWWSNKHAVAVEAFLSEMMAESPDPDTGSAQEDFRRVIRGLGHFYTGDSGRVFAQLIGEAQSDPLVRNELHIRLVEPRRALMRTIWDRGVQRGELRGDLDPTTALDQLIGPMLYRLLLGHAPLDDAAADAVVDSAMRGLAV</sequence>
<keyword evidence="3" id="KW-0804">Transcription</keyword>
<feature type="domain" description="HTH tetR-type" evidence="6">
    <location>
        <begin position="22"/>
        <end position="82"/>
    </location>
</feature>
<evidence type="ECO:0000259" key="6">
    <source>
        <dbReference type="PROSITE" id="PS50977"/>
    </source>
</evidence>
<reference evidence="7 8" key="1">
    <citation type="submission" date="2011-12" db="EMBL/GenBank/DDBJ databases">
        <title>Complete sequence of Mycobacterium rhodesiae NBB3.</title>
        <authorList>
            <consortium name="US DOE Joint Genome Institute"/>
            <person name="Lucas S."/>
            <person name="Han J."/>
            <person name="Lapidus A."/>
            <person name="Cheng J.-F."/>
            <person name="Goodwin L."/>
            <person name="Pitluck S."/>
            <person name="Peters L."/>
            <person name="Mikhailova N."/>
            <person name="Gu W."/>
            <person name="Detter J.C."/>
            <person name="Han C."/>
            <person name="Tapia R."/>
            <person name="Land M."/>
            <person name="Hauser L."/>
            <person name="Kyrpides N."/>
            <person name="Ivanova N."/>
            <person name="Pagani I."/>
            <person name="Mattes T."/>
            <person name="Holmes A."/>
            <person name="Rutledge P."/>
            <person name="Paulsen I."/>
            <person name="Coleman N."/>
            <person name="Woyke T."/>
        </authorList>
    </citation>
    <scope>NUCLEOTIDE SEQUENCE [LARGE SCALE GENOMIC DNA]</scope>
    <source>
        <strain evidence="7 8">NBB3</strain>
    </source>
</reference>
<dbReference type="InterPro" id="IPR001647">
    <property type="entry name" value="HTH_TetR"/>
</dbReference>
<evidence type="ECO:0000256" key="3">
    <source>
        <dbReference type="ARBA" id="ARBA00023163"/>
    </source>
</evidence>
<dbReference type="Gene3D" id="1.10.357.10">
    <property type="entry name" value="Tetracycline Repressor, domain 2"/>
    <property type="match status" value="1"/>
</dbReference>
<dbReference type="eggNOG" id="COG1309">
    <property type="taxonomic scope" value="Bacteria"/>
</dbReference>
<organism evidence="7 8">
    <name type="scientific">Mycolicibacterium rhodesiae (strain NBB3)</name>
    <name type="common">Mycobacterium rhodesiae</name>
    <dbReference type="NCBI Taxonomy" id="710685"/>
    <lineage>
        <taxon>Bacteria</taxon>
        <taxon>Bacillati</taxon>
        <taxon>Actinomycetota</taxon>
        <taxon>Actinomycetes</taxon>
        <taxon>Mycobacteriales</taxon>
        <taxon>Mycobacteriaceae</taxon>
        <taxon>Mycolicibacterium</taxon>
    </lineage>
</organism>
<evidence type="ECO:0000256" key="5">
    <source>
        <dbReference type="SAM" id="MobiDB-lite"/>
    </source>
</evidence>
<evidence type="ECO:0000256" key="4">
    <source>
        <dbReference type="PROSITE-ProRule" id="PRU00335"/>
    </source>
</evidence>
<dbReference type="PANTHER" id="PTHR30055">
    <property type="entry name" value="HTH-TYPE TRANSCRIPTIONAL REGULATOR RUTR"/>
    <property type="match status" value="1"/>
</dbReference>
<dbReference type="SUPFAM" id="SSF48498">
    <property type="entry name" value="Tetracyclin repressor-like, C-terminal domain"/>
    <property type="match status" value="1"/>
</dbReference>
<dbReference type="PATRIC" id="fig|710685.3.peg.1647"/>
<keyword evidence="2 4" id="KW-0238">DNA-binding</keyword>
<dbReference type="InterPro" id="IPR050109">
    <property type="entry name" value="HTH-type_TetR-like_transc_reg"/>
</dbReference>
<dbReference type="GO" id="GO:0003700">
    <property type="term" value="F:DNA-binding transcription factor activity"/>
    <property type="evidence" value="ECO:0007669"/>
    <property type="project" value="TreeGrafter"/>
</dbReference>
<dbReference type="InterPro" id="IPR011075">
    <property type="entry name" value="TetR_C"/>
</dbReference>
<evidence type="ECO:0000313" key="7">
    <source>
        <dbReference type="EMBL" id="AEV72256.1"/>
    </source>
</evidence>
<proteinExistence type="predicted"/>
<dbReference type="InterPro" id="IPR036271">
    <property type="entry name" value="Tet_transcr_reg_TetR-rel_C_sf"/>
</dbReference>
<feature type="DNA-binding region" description="H-T-H motif" evidence="4">
    <location>
        <begin position="45"/>
        <end position="64"/>
    </location>
</feature>
<dbReference type="PROSITE" id="PS50977">
    <property type="entry name" value="HTH_TETR_2"/>
    <property type="match status" value="1"/>
</dbReference>
<gene>
    <name evidence="7" type="ordered locus">MycrhN_1641</name>
</gene>
<dbReference type="STRING" id="710685.MycrhN_1641"/>
<protein>
    <submittedName>
        <fullName evidence="7">Transcriptional regulator</fullName>
    </submittedName>
</protein>
<evidence type="ECO:0000313" key="8">
    <source>
        <dbReference type="Proteomes" id="UP000005442"/>
    </source>
</evidence>
<name>G8RK31_MYCRN</name>